<dbReference type="Gene3D" id="1.25.10.10">
    <property type="entry name" value="Leucine-rich Repeat Variant"/>
    <property type="match status" value="1"/>
</dbReference>
<comment type="similarity">
    <text evidence="2">Belongs to the CND3 (condensin subunit 3) family.</text>
</comment>
<evidence type="ECO:0000313" key="10">
    <source>
        <dbReference type="Proteomes" id="UP000001514"/>
    </source>
</evidence>
<evidence type="ECO:0000256" key="4">
    <source>
        <dbReference type="ARBA" id="ARBA00022618"/>
    </source>
</evidence>
<dbReference type="AlphaFoldDB" id="D8R8D4"/>
<dbReference type="EMBL" id="GL377573">
    <property type="protein sequence ID" value="EFJ32042.1"/>
    <property type="molecule type" value="Genomic_DNA"/>
</dbReference>
<dbReference type="Pfam" id="PF12719">
    <property type="entry name" value="Cnd3"/>
    <property type="match status" value="1"/>
</dbReference>
<evidence type="ECO:0000259" key="8">
    <source>
        <dbReference type="Pfam" id="PF12719"/>
    </source>
</evidence>
<evidence type="ECO:0000256" key="3">
    <source>
        <dbReference type="ARBA" id="ARBA00022454"/>
    </source>
</evidence>
<dbReference type="Gramene" id="EFJ32042">
    <property type="protein sequence ID" value="EFJ32042"/>
    <property type="gene ID" value="SELMODRAFT_87654"/>
</dbReference>
<dbReference type="InterPro" id="IPR016024">
    <property type="entry name" value="ARM-type_fold"/>
</dbReference>
<dbReference type="InterPro" id="IPR025977">
    <property type="entry name" value="Cnd3_C"/>
</dbReference>
<evidence type="ECO:0000256" key="1">
    <source>
        <dbReference type="ARBA" id="ARBA00004286"/>
    </source>
</evidence>
<proteinExistence type="inferred from homology"/>
<feature type="domain" description="Nuclear condensin complex subunit 3 C-terminal" evidence="8">
    <location>
        <begin position="515"/>
        <end position="824"/>
    </location>
</feature>
<dbReference type="Proteomes" id="UP000001514">
    <property type="component" value="Unassembled WGS sequence"/>
</dbReference>
<keyword evidence="3" id="KW-0158">Chromosome</keyword>
<dbReference type="OMA" id="FRATQIT"/>
<dbReference type="OrthoDB" id="27187at2759"/>
<dbReference type="InParanoid" id="D8R8D4"/>
<dbReference type="InterPro" id="IPR027165">
    <property type="entry name" value="CND3"/>
</dbReference>
<evidence type="ECO:0000256" key="2">
    <source>
        <dbReference type="ARBA" id="ARBA00006533"/>
    </source>
</evidence>
<dbReference type="PANTHER" id="PTHR14418:SF5">
    <property type="entry name" value="CONDENSIN COMPLEX SUBUNIT 3"/>
    <property type="match status" value="1"/>
</dbReference>
<evidence type="ECO:0000256" key="5">
    <source>
        <dbReference type="ARBA" id="ARBA00022776"/>
    </source>
</evidence>
<dbReference type="GO" id="GO:0000796">
    <property type="term" value="C:condensin complex"/>
    <property type="evidence" value="ECO:0007669"/>
    <property type="project" value="InterPro"/>
</dbReference>
<sequence length="890" mass="99282">MDSSPEALLVRIFNECQQTHASHRRHLKDLVKSRRQQDQQEFAGLFKRFVTPIFDVMKKEPAVERIVKFVASVVTFRDENAAECDAFLEDFVDFLLSAVDSSNKSVRYRSCQILSEVIMMLGEDTEVNAELWDEMTAAMERRIQDKIAGIRVFAARSLGRLFSDDKDNSQYRLSLQFDPSPDVRKAALLAIPVLNTTISDIVSRTGDVSAAVRKAAYSVIRDIPIQSLSIRQRALVLQRGLLDRESTVQVECRSMLKDGWLTRDCQKDPLILLKLLDVETNEKAGELVMQQLLTEDCMGVDNSQSLRDYLDHDGTNEGNLHSAYLSLFNFFFIGKIRFMEPEEALYWRTLCAHLHSEAQAKSSDAAKSRGAQADVLEAVAADKAQLLDSILPATVAEFVTLVEAHHTAGSSQSFVSRQLLLLANVLDFSDMASRKCAAASINNFLYQWTSPDRGPEMTGDGIYLGGGKEWSDAFVQLAKKVHATPDAFEEAMAQAALDLGKVCREGGAGALQWLQCLATTGILLENLRSIRQFPAHVMETQEMVDGLLIPAANHLVADVRRAGVRCLSLYCLSEEHPSVRVIRQLEEALIKSYGAEKIMAIKGMFDLVMSHGAGLMDSQRASHSPGQMQLPLLQLLADILSDQHDIYVQEDIGETESARSVAAEGFAKLLLHSKRFPELGLVRSRVLSDLFRMYFDEDTKSIPRLGQCLSVFFHNYASATPEHKRCIAEVFVPVLRKEWPGLTGSACNSHIAAIRKKNASHLSRFMLELLKQPLFSQQNPDESADFAILAIDLAREIMRFSSRKTLAVKAYKSALCKVLVSLKFLPSRQKEIRAMRALLSLVIDEMAGEKLLLKELRAMAAELKSLDSTKDETIGNDELETLLGNVDLKS</sequence>
<dbReference type="GO" id="GO:0007076">
    <property type="term" value="P:mitotic chromosome condensation"/>
    <property type="evidence" value="ECO:0000318"/>
    <property type="project" value="GO_Central"/>
</dbReference>
<protein>
    <recommendedName>
        <fullName evidence="8">Nuclear condensin complex subunit 3 C-terminal domain-containing protein</fullName>
    </recommendedName>
</protein>
<dbReference type="FunCoup" id="D8R8D4">
    <property type="interactions" value="2072"/>
</dbReference>
<dbReference type="InterPro" id="IPR011989">
    <property type="entry name" value="ARM-like"/>
</dbReference>
<evidence type="ECO:0000256" key="7">
    <source>
        <dbReference type="ARBA" id="ARBA00023306"/>
    </source>
</evidence>
<dbReference type="KEGG" id="smo:SELMODRAFT_87654"/>
<keyword evidence="5" id="KW-0498">Mitosis</keyword>
<dbReference type="HOGENOM" id="CLU_009755_0_0_1"/>
<dbReference type="eggNOG" id="KOG2025">
    <property type="taxonomic scope" value="Eukaryota"/>
</dbReference>
<evidence type="ECO:0000256" key="6">
    <source>
        <dbReference type="ARBA" id="ARBA00023067"/>
    </source>
</evidence>
<dbReference type="GO" id="GO:0000793">
    <property type="term" value="C:condensed chromosome"/>
    <property type="evidence" value="ECO:0000318"/>
    <property type="project" value="GO_Central"/>
</dbReference>
<keyword evidence="6" id="KW-0226">DNA condensation</keyword>
<keyword evidence="10" id="KW-1185">Reference proteome</keyword>
<reference evidence="9 10" key="1">
    <citation type="journal article" date="2011" name="Science">
        <title>The Selaginella genome identifies genetic changes associated with the evolution of vascular plants.</title>
        <authorList>
            <person name="Banks J.A."/>
            <person name="Nishiyama T."/>
            <person name="Hasebe M."/>
            <person name="Bowman J.L."/>
            <person name="Gribskov M."/>
            <person name="dePamphilis C."/>
            <person name="Albert V.A."/>
            <person name="Aono N."/>
            <person name="Aoyama T."/>
            <person name="Ambrose B.A."/>
            <person name="Ashton N.W."/>
            <person name="Axtell M.J."/>
            <person name="Barker E."/>
            <person name="Barker M.S."/>
            <person name="Bennetzen J.L."/>
            <person name="Bonawitz N.D."/>
            <person name="Chapple C."/>
            <person name="Cheng C."/>
            <person name="Correa L.G."/>
            <person name="Dacre M."/>
            <person name="DeBarry J."/>
            <person name="Dreyer I."/>
            <person name="Elias M."/>
            <person name="Engstrom E.M."/>
            <person name="Estelle M."/>
            <person name="Feng L."/>
            <person name="Finet C."/>
            <person name="Floyd S.K."/>
            <person name="Frommer W.B."/>
            <person name="Fujita T."/>
            <person name="Gramzow L."/>
            <person name="Gutensohn M."/>
            <person name="Harholt J."/>
            <person name="Hattori M."/>
            <person name="Heyl A."/>
            <person name="Hirai T."/>
            <person name="Hiwatashi Y."/>
            <person name="Ishikawa M."/>
            <person name="Iwata M."/>
            <person name="Karol K.G."/>
            <person name="Koehler B."/>
            <person name="Kolukisaoglu U."/>
            <person name="Kubo M."/>
            <person name="Kurata T."/>
            <person name="Lalonde S."/>
            <person name="Li K."/>
            <person name="Li Y."/>
            <person name="Litt A."/>
            <person name="Lyons E."/>
            <person name="Manning G."/>
            <person name="Maruyama T."/>
            <person name="Michael T.P."/>
            <person name="Mikami K."/>
            <person name="Miyazaki S."/>
            <person name="Morinaga S."/>
            <person name="Murata T."/>
            <person name="Mueller-Roeber B."/>
            <person name="Nelson D.R."/>
            <person name="Obara M."/>
            <person name="Oguri Y."/>
            <person name="Olmstead R.G."/>
            <person name="Onodera N."/>
            <person name="Petersen B.L."/>
            <person name="Pils B."/>
            <person name="Prigge M."/>
            <person name="Rensing S.A."/>
            <person name="Riano-Pachon D.M."/>
            <person name="Roberts A.W."/>
            <person name="Sato Y."/>
            <person name="Scheller H.V."/>
            <person name="Schulz B."/>
            <person name="Schulz C."/>
            <person name="Shakirov E.V."/>
            <person name="Shibagaki N."/>
            <person name="Shinohara N."/>
            <person name="Shippen D.E."/>
            <person name="Soerensen I."/>
            <person name="Sotooka R."/>
            <person name="Sugimoto N."/>
            <person name="Sugita M."/>
            <person name="Sumikawa N."/>
            <person name="Tanurdzic M."/>
            <person name="Theissen G."/>
            <person name="Ulvskov P."/>
            <person name="Wakazuki S."/>
            <person name="Weng J.K."/>
            <person name="Willats W.W."/>
            <person name="Wipf D."/>
            <person name="Wolf P.G."/>
            <person name="Yang L."/>
            <person name="Zimmer A.D."/>
            <person name="Zhu Q."/>
            <person name="Mitros T."/>
            <person name="Hellsten U."/>
            <person name="Loque D."/>
            <person name="Otillar R."/>
            <person name="Salamov A."/>
            <person name="Schmutz J."/>
            <person name="Shapiro H."/>
            <person name="Lindquist E."/>
            <person name="Lucas S."/>
            <person name="Rokhsar D."/>
            <person name="Grigoriev I.V."/>
        </authorList>
    </citation>
    <scope>NUCLEOTIDE SEQUENCE [LARGE SCALE GENOMIC DNA]</scope>
</reference>
<dbReference type="STRING" id="88036.D8R8D4"/>
<dbReference type="SUPFAM" id="SSF48371">
    <property type="entry name" value="ARM repeat"/>
    <property type="match status" value="1"/>
</dbReference>
<keyword evidence="7" id="KW-0131">Cell cycle</keyword>
<keyword evidence="4" id="KW-0132">Cell division</keyword>
<dbReference type="PANTHER" id="PTHR14418">
    <property type="entry name" value="CONDENSIN COMPLEX SUBUNIT 3-RELATED"/>
    <property type="match status" value="1"/>
</dbReference>
<evidence type="ECO:0000313" key="9">
    <source>
        <dbReference type="EMBL" id="EFJ32042.1"/>
    </source>
</evidence>
<comment type="subcellular location">
    <subcellularLocation>
        <location evidence="1">Chromosome</location>
    </subcellularLocation>
</comment>
<organism evidence="10">
    <name type="scientific">Selaginella moellendorffii</name>
    <name type="common">Spikemoss</name>
    <dbReference type="NCBI Taxonomy" id="88036"/>
    <lineage>
        <taxon>Eukaryota</taxon>
        <taxon>Viridiplantae</taxon>
        <taxon>Streptophyta</taxon>
        <taxon>Embryophyta</taxon>
        <taxon>Tracheophyta</taxon>
        <taxon>Lycopodiopsida</taxon>
        <taxon>Selaginellales</taxon>
        <taxon>Selaginellaceae</taxon>
        <taxon>Selaginella</taxon>
    </lineage>
</organism>
<accession>D8R8D4</accession>
<dbReference type="GO" id="GO:0051301">
    <property type="term" value="P:cell division"/>
    <property type="evidence" value="ECO:0007669"/>
    <property type="project" value="UniProtKB-KW"/>
</dbReference>
<name>D8R8D4_SELML</name>
<gene>
    <name evidence="9" type="ORF">SELMODRAFT_87654</name>
</gene>